<feature type="compositionally biased region" description="Polar residues" evidence="1">
    <location>
        <begin position="440"/>
        <end position="452"/>
    </location>
</feature>
<feature type="region of interest" description="Disordered" evidence="1">
    <location>
        <begin position="84"/>
        <end position="145"/>
    </location>
</feature>
<reference evidence="2" key="1">
    <citation type="submission" date="2017-08" db="EMBL/GenBank/DDBJ databases">
        <authorList>
            <person name="Polle J.E."/>
            <person name="Barry K."/>
            <person name="Cushman J."/>
            <person name="Schmutz J."/>
            <person name="Tran D."/>
            <person name="Hathwaick L.T."/>
            <person name="Yim W.C."/>
            <person name="Jenkins J."/>
            <person name="Mckie-Krisberg Z.M."/>
            <person name="Prochnik S."/>
            <person name="Lindquist E."/>
            <person name="Dockter R.B."/>
            <person name="Adam C."/>
            <person name="Molina H."/>
            <person name="Bunkerborg J."/>
            <person name="Jin E."/>
            <person name="Buchheim M."/>
            <person name="Magnuson J."/>
        </authorList>
    </citation>
    <scope>NUCLEOTIDE SEQUENCE</scope>
    <source>
        <strain evidence="2">CCAP 19/18</strain>
    </source>
</reference>
<evidence type="ECO:0000313" key="3">
    <source>
        <dbReference type="Proteomes" id="UP000815325"/>
    </source>
</evidence>
<accession>A0ABQ7G757</accession>
<feature type="compositionally biased region" description="Polar residues" evidence="1">
    <location>
        <begin position="690"/>
        <end position="706"/>
    </location>
</feature>
<protein>
    <submittedName>
        <fullName evidence="2">Uncharacterized protein</fullName>
    </submittedName>
</protein>
<proteinExistence type="predicted"/>
<feature type="compositionally biased region" description="Low complexity" evidence="1">
    <location>
        <begin position="746"/>
        <end position="756"/>
    </location>
</feature>
<keyword evidence="3" id="KW-1185">Reference proteome</keyword>
<feature type="compositionally biased region" description="Low complexity" evidence="1">
    <location>
        <begin position="328"/>
        <end position="339"/>
    </location>
</feature>
<feature type="compositionally biased region" description="Low complexity" evidence="1">
    <location>
        <begin position="516"/>
        <end position="534"/>
    </location>
</feature>
<feature type="compositionally biased region" description="Basic and acidic residues" evidence="1">
    <location>
        <begin position="660"/>
        <end position="671"/>
    </location>
</feature>
<comment type="caution">
    <text evidence="2">The sequence shown here is derived from an EMBL/GenBank/DDBJ whole genome shotgun (WGS) entry which is preliminary data.</text>
</comment>
<sequence>MSHSNPSPSNPNTVVVRPDLMSSEAELRDVLPHYTGHLAPSLQQAVTQQLLDEAQNRRITKGDLPSLISALILRLFRPESASEGFNWDSGDQSSTHSLPMHSSSSTHCLSRPLSSSPRSSHDALSQQHPSRHWHSDSQHPTAPAAAAGAAYLPYPPIAIPAPVGPPLRDSPRSSLRRARVTAMQEALMKHSNFQGHGQQQQHEQQHGRSMASPAHKMNPAESLRRSRTFMEVMKTASAANSTSSSSGISDTVEGPYRGHDRSSSSSNFAGSASTGNSPVPAAKPRLPVHTRTRSPDELPFKMPKHWPAQTHSPLARAPPHTQASSTALPPNLELPRELPTIPGPLGSLQVASTTPTASSSPKSWESPAPPATPSPPVIRTPSPPPAPPQSTRARSPPSPSSMEPTQTAAPPPPPTTTRPTHRPHFPGEATSVEAARAPSSGLTRASSGSFDQRSLDEFKGLGPRNSSGSDLCSPLTLVASDIDGSNKEGKDKQRAGRKSVGFALQASDGSFTSRDSPCTSPGPSSTPVSPCSTPLLSQSCRKASALKGRGSVGDGQGTVQGDGTPLRRCVSFAVPQSMASDDGDDDNGDGQAKPCRPLASRHRSSEPGRSSRRSRRHHHQCRHQHEGGGREAFEEGDRGSGRHRASDTGFAQGQGPCPTEAERCSRGRDASRPSTRRHSTPTEGSDTEQGRSLTSSATGGSFSISMELSKRKANSISQHGHIEGGMQGNVQPQQEVLFTKTEHDANTASTAAAAAGEGDGAPRQQPVSTSAASCRQGVREAGGGVTSGTGQGSEGGGSDDSSNSEEVRAWSDENRELDSNQLETLPK</sequence>
<feature type="compositionally biased region" description="Low complexity" evidence="1">
    <location>
        <begin position="263"/>
        <end position="277"/>
    </location>
</feature>
<feature type="compositionally biased region" description="Gly residues" evidence="1">
    <location>
        <begin position="550"/>
        <end position="560"/>
    </location>
</feature>
<feature type="compositionally biased region" description="Basic and acidic residues" evidence="1">
    <location>
        <begin position="623"/>
        <end position="646"/>
    </location>
</feature>
<gene>
    <name evidence="2" type="ORF">DUNSADRAFT_14648</name>
</gene>
<feature type="compositionally biased region" description="Low complexity" evidence="1">
    <location>
        <begin position="93"/>
        <end position="118"/>
    </location>
</feature>
<evidence type="ECO:0000313" key="2">
    <source>
        <dbReference type="EMBL" id="KAF5830404.1"/>
    </source>
</evidence>
<evidence type="ECO:0000256" key="1">
    <source>
        <dbReference type="SAM" id="MobiDB-lite"/>
    </source>
</evidence>
<feature type="region of interest" description="Disordered" evidence="1">
    <location>
        <begin position="193"/>
        <end position="221"/>
    </location>
</feature>
<feature type="compositionally biased region" description="Gly residues" evidence="1">
    <location>
        <begin position="780"/>
        <end position="798"/>
    </location>
</feature>
<dbReference type="Proteomes" id="UP000815325">
    <property type="component" value="Unassembled WGS sequence"/>
</dbReference>
<feature type="compositionally biased region" description="Basic residues" evidence="1">
    <location>
        <begin position="610"/>
        <end position="622"/>
    </location>
</feature>
<name>A0ABQ7G757_DUNSA</name>
<feature type="compositionally biased region" description="Basic and acidic residues" evidence="1">
    <location>
        <begin position="805"/>
        <end position="818"/>
    </location>
</feature>
<organism evidence="2 3">
    <name type="scientific">Dunaliella salina</name>
    <name type="common">Green alga</name>
    <name type="synonym">Protococcus salinus</name>
    <dbReference type="NCBI Taxonomy" id="3046"/>
    <lineage>
        <taxon>Eukaryota</taxon>
        <taxon>Viridiplantae</taxon>
        <taxon>Chlorophyta</taxon>
        <taxon>core chlorophytes</taxon>
        <taxon>Chlorophyceae</taxon>
        <taxon>CS clade</taxon>
        <taxon>Chlamydomonadales</taxon>
        <taxon>Dunaliellaceae</taxon>
        <taxon>Dunaliella</taxon>
    </lineage>
</organism>
<feature type="compositionally biased region" description="Low complexity" evidence="1">
    <location>
        <begin position="389"/>
        <end position="408"/>
    </location>
</feature>
<feature type="compositionally biased region" description="Basic and acidic residues" evidence="1">
    <location>
        <begin position="484"/>
        <end position="494"/>
    </location>
</feature>
<feature type="compositionally biased region" description="Low complexity" evidence="1">
    <location>
        <begin position="235"/>
        <end position="251"/>
    </location>
</feature>
<feature type="compositionally biased region" description="Low complexity" evidence="1">
    <location>
        <begin position="351"/>
        <end position="361"/>
    </location>
</feature>
<feature type="compositionally biased region" description="Pro residues" evidence="1">
    <location>
        <begin position="367"/>
        <end position="388"/>
    </location>
</feature>
<dbReference type="EMBL" id="MU070046">
    <property type="protein sequence ID" value="KAF5830404.1"/>
    <property type="molecule type" value="Genomic_DNA"/>
</dbReference>
<feature type="region of interest" description="Disordered" evidence="1">
    <location>
        <begin position="235"/>
        <end position="827"/>
    </location>
</feature>